<proteinExistence type="predicted"/>
<name>A0A7Z7NB39_9MYCO</name>
<dbReference type="Gene3D" id="1.10.357.10">
    <property type="entry name" value="Tetracycline Repressor, domain 2"/>
    <property type="match status" value="1"/>
</dbReference>
<evidence type="ECO:0008006" key="3">
    <source>
        <dbReference type="Google" id="ProtNLM"/>
    </source>
</evidence>
<accession>A0A7Z7NB39</accession>
<dbReference type="AlphaFoldDB" id="A0A7Z7NB39"/>
<evidence type="ECO:0000313" key="2">
    <source>
        <dbReference type="Proteomes" id="UP000554965"/>
    </source>
</evidence>
<keyword evidence="2" id="KW-1185">Reference proteome</keyword>
<comment type="caution">
    <text evidence="1">The sequence shown here is derived from an EMBL/GenBank/DDBJ whole genome shotgun (WGS) entry which is preliminary data.</text>
</comment>
<sequence length="220" mass="23437">MPSIKDLQPGAANGFLSRGIAMSCLPHTINVGADSSAARPRRSCPGVAKLRQSAVPLRMPSAVFALAMARSTIARSLSVLAFYQHWPSRAEYVRALHSRFHDQLEEAIATAVADLPHGRDRLEAAMNAYLDGCLADPATKALLVQSRTEAGLSDLVATRNESSATLLVPDLVALGWAPPEPIAALLVAAIAEIALLELVAGKRDNELRRGLLRLATGYRG</sequence>
<protein>
    <recommendedName>
        <fullName evidence="3">TetR family transcriptional regulator</fullName>
    </recommendedName>
</protein>
<reference evidence="1 2" key="1">
    <citation type="submission" date="2017-10" db="EMBL/GenBank/DDBJ databases">
        <authorList>
            <consortium name="Urmite Genomes"/>
        </authorList>
    </citation>
    <scope>NUCLEOTIDE SEQUENCE [LARGE SCALE GENOMIC DNA]</scope>
    <source>
        <strain evidence="1 2">FB-527</strain>
    </source>
</reference>
<organism evidence="1 2">
    <name type="scientific">Mycobacterium simulans</name>
    <dbReference type="NCBI Taxonomy" id="627089"/>
    <lineage>
        <taxon>Bacteria</taxon>
        <taxon>Bacillati</taxon>
        <taxon>Actinomycetota</taxon>
        <taxon>Actinomycetes</taxon>
        <taxon>Mycobacteriales</taxon>
        <taxon>Mycobacteriaceae</taxon>
        <taxon>Mycobacterium</taxon>
    </lineage>
</organism>
<gene>
    <name evidence="1" type="ORF">MSIMFB_02997</name>
</gene>
<dbReference type="EMBL" id="OCTY01000002">
    <property type="protein sequence ID" value="SOJ55512.1"/>
    <property type="molecule type" value="Genomic_DNA"/>
</dbReference>
<dbReference type="Proteomes" id="UP000554965">
    <property type="component" value="Unassembled WGS sequence"/>
</dbReference>
<evidence type="ECO:0000313" key="1">
    <source>
        <dbReference type="EMBL" id="SOJ55512.1"/>
    </source>
</evidence>